<dbReference type="SUPFAM" id="SSF141673">
    <property type="entry name" value="MOSC N-terminal domain-like"/>
    <property type="match status" value="1"/>
</dbReference>
<dbReference type="RefSeq" id="XP_002504328.1">
    <property type="nucleotide sequence ID" value="XM_002504282.1"/>
</dbReference>
<dbReference type="OMA" id="ARQYPQM"/>
<dbReference type="PANTHER" id="PTHR14237">
    <property type="entry name" value="MOLYBDOPTERIN COFACTOR SULFURASE MOSC"/>
    <property type="match status" value="1"/>
</dbReference>
<dbReference type="InterPro" id="IPR011037">
    <property type="entry name" value="Pyrv_Knase-like_insert_dom_sf"/>
</dbReference>
<dbReference type="InParanoid" id="C1ECH6"/>
<dbReference type="Proteomes" id="UP000002009">
    <property type="component" value="Chromosome 9"/>
</dbReference>
<dbReference type="eggNOG" id="KOG2362">
    <property type="taxonomic scope" value="Eukaryota"/>
</dbReference>
<organism evidence="2 3">
    <name type="scientific">Micromonas commoda (strain RCC299 / NOUM17 / CCMP2709)</name>
    <name type="common">Picoplanktonic green alga</name>
    <dbReference type="NCBI Taxonomy" id="296587"/>
    <lineage>
        <taxon>Eukaryota</taxon>
        <taxon>Viridiplantae</taxon>
        <taxon>Chlorophyta</taxon>
        <taxon>Mamiellophyceae</taxon>
        <taxon>Mamiellales</taxon>
        <taxon>Mamiellaceae</taxon>
        <taxon>Micromonas</taxon>
    </lineage>
</organism>
<name>C1ECH6_MICCC</name>
<keyword evidence="3" id="KW-1185">Reference proteome</keyword>
<dbReference type="Pfam" id="PF03473">
    <property type="entry name" value="MOSC"/>
    <property type="match status" value="1"/>
</dbReference>
<dbReference type="EMBL" id="CP001329">
    <property type="protein sequence ID" value="ACO65586.1"/>
    <property type="molecule type" value="Genomic_DNA"/>
</dbReference>
<dbReference type="Pfam" id="PF03476">
    <property type="entry name" value="MOSC_N"/>
    <property type="match status" value="1"/>
</dbReference>
<dbReference type="GeneID" id="8246510"/>
<gene>
    <name evidence="2" type="ORF">MICPUN_70417</name>
</gene>
<accession>C1ECH6</accession>
<evidence type="ECO:0000313" key="3">
    <source>
        <dbReference type="Proteomes" id="UP000002009"/>
    </source>
</evidence>
<dbReference type="InterPro" id="IPR005302">
    <property type="entry name" value="MoCF_Sase_C"/>
</dbReference>
<dbReference type="GO" id="GO:0030170">
    <property type="term" value="F:pyridoxal phosphate binding"/>
    <property type="evidence" value="ECO:0007669"/>
    <property type="project" value="InterPro"/>
</dbReference>
<dbReference type="SUPFAM" id="SSF50800">
    <property type="entry name" value="PK beta-barrel domain-like"/>
    <property type="match status" value="1"/>
</dbReference>
<dbReference type="PANTHER" id="PTHR14237:SF19">
    <property type="entry name" value="MITOCHONDRIAL AMIDOXIME REDUCING COMPONENT 1"/>
    <property type="match status" value="1"/>
</dbReference>
<dbReference type="GO" id="GO:0003824">
    <property type="term" value="F:catalytic activity"/>
    <property type="evidence" value="ECO:0007669"/>
    <property type="project" value="InterPro"/>
</dbReference>
<proteinExistence type="predicted"/>
<dbReference type="GO" id="GO:0030151">
    <property type="term" value="F:molybdenum ion binding"/>
    <property type="evidence" value="ECO:0007669"/>
    <property type="project" value="InterPro"/>
</dbReference>
<sequence length="258" mass="28051">RVSGLTIYPVKSCAGIDVDAVTVTETGFMYDRAWMLRRAKPRASVFVTQRTEPKLALVRVKLPSEVLSPSWDGILPPDAAMTITAPGMPQALEVPLAPASPLPRCKVGVWEWEGLAGDEGSEASEWFTRYLGKTNRWRRLTSKPRRRVDREFASPGSGSAFSDGYPVLLASDASLRELNERLATPVPMNRFRPNVTVDGAIEPFAEDGWGGVVFGGVKSADLVKPCSRCVMTTVDQSTGVRGGPEADPLRTLYAIRSG</sequence>
<dbReference type="KEGG" id="mis:MICPUN_70417"/>
<feature type="non-terminal residue" evidence="2">
    <location>
        <position position="1"/>
    </location>
</feature>
<dbReference type="PROSITE" id="PS51340">
    <property type="entry name" value="MOSC"/>
    <property type="match status" value="1"/>
</dbReference>
<dbReference type="FunCoup" id="C1ECH6">
    <property type="interactions" value="1121"/>
</dbReference>
<reference evidence="2 3" key="1">
    <citation type="journal article" date="2009" name="Science">
        <title>Green evolution and dynamic adaptations revealed by genomes of the marine picoeukaryotes Micromonas.</title>
        <authorList>
            <person name="Worden A.Z."/>
            <person name="Lee J.H."/>
            <person name="Mock T."/>
            <person name="Rouze P."/>
            <person name="Simmons M.P."/>
            <person name="Aerts A.L."/>
            <person name="Allen A.E."/>
            <person name="Cuvelier M.L."/>
            <person name="Derelle E."/>
            <person name="Everett M.V."/>
            <person name="Foulon E."/>
            <person name="Grimwood J."/>
            <person name="Gundlach H."/>
            <person name="Henrissat B."/>
            <person name="Napoli C."/>
            <person name="McDonald S.M."/>
            <person name="Parker M.S."/>
            <person name="Rombauts S."/>
            <person name="Salamov A."/>
            <person name="Von Dassow P."/>
            <person name="Badger J.H."/>
            <person name="Coutinho P.M."/>
            <person name="Demir E."/>
            <person name="Dubchak I."/>
            <person name="Gentemann C."/>
            <person name="Eikrem W."/>
            <person name="Gready J.E."/>
            <person name="John U."/>
            <person name="Lanier W."/>
            <person name="Lindquist E.A."/>
            <person name="Lucas S."/>
            <person name="Mayer K.F."/>
            <person name="Moreau H."/>
            <person name="Not F."/>
            <person name="Otillar R."/>
            <person name="Panaud O."/>
            <person name="Pangilinan J."/>
            <person name="Paulsen I."/>
            <person name="Piegu B."/>
            <person name="Poliakov A."/>
            <person name="Robbens S."/>
            <person name="Schmutz J."/>
            <person name="Toulza E."/>
            <person name="Wyss T."/>
            <person name="Zelensky A."/>
            <person name="Zhou K."/>
            <person name="Armbrust E.V."/>
            <person name="Bhattacharya D."/>
            <person name="Goodenough U.W."/>
            <person name="Van de Peer Y."/>
            <person name="Grigoriev I.V."/>
        </authorList>
    </citation>
    <scope>NUCLEOTIDE SEQUENCE [LARGE SCALE GENOMIC DNA]</scope>
    <source>
        <strain evidence="3">RCC299 / NOUM17</strain>
    </source>
</reference>
<dbReference type="STRING" id="296587.C1ECH6"/>
<evidence type="ECO:0000259" key="1">
    <source>
        <dbReference type="PROSITE" id="PS51340"/>
    </source>
</evidence>
<dbReference type="InterPro" id="IPR005303">
    <property type="entry name" value="MOCOS_middle"/>
</dbReference>
<evidence type="ECO:0000313" key="2">
    <source>
        <dbReference type="EMBL" id="ACO65586.1"/>
    </source>
</evidence>
<protein>
    <recommendedName>
        <fullName evidence="1">MOSC domain-containing protein</fullName>
    </recommendedName>
</protein>
<feature type="non-terminal residue" evidence="2">
    <location>
        <position position="258"/>
    </location>
</feature>
<dbReference type="OrthoDB" id="17255at2759"/>
<dbReference type="AlphaFoldDB" id="C1ECH6"/>
<feature type="domain" description="MOSC" evidence="1">
    <location>
        <begin position="133"/>
        <end position="258"/>
    </location>
</feature>